<organism evidence="5 6">
    <name type="scientific">Papilio machaon</name>
    <name type="common">Old World swallowtail butterfly</name>
    <dbReference type="NCBI Taxonomy" id="76193"/>
    <lineage>
        <taxon>Eukaryota</taxon>
        <taxon>Metazoa</taxon>
        <taxon>Ecdysozoa</taxon>
        <taxon>Arthropoda</taxon>
        <taxon>Hexapoda</taxon>
        <taxon>Insecta</taxon>
        <taxon>Pterygota</taxon>
        <taxon>Neoptera</taxon>
        <taxon>Endopterygota</taxon>
        <taxon>Lepidoptera</taxon>
        <taxon>Glossata</taxon>
        <taxon>Ditrysia</taxon>
        <taxon>Papilionoidea</taxon>
        <taxon>Papilionidae</taxon>
        <taxon>Papilioninae</taxon>
        <taxon>Papilio</taxon>
    </lineage>
</organism>
<dbReference type="PROSITE" id="PS50102">
    <property type="entry name" value="RRM"/>
    <property type="match status" value="1"/>
</dbReference>
<proteinExistence type="predicted"/>
<reference evidence="5 6" key="1">
    <citation type="journal article" date="2015" name="Nat. Commun.">
        <title>Outbred genome sequencing and CRISPR/Cas9 gene editing in butterflies.</title>
        <authorList>
            <person name="Li X."/>
            <person name="Fan D."/>
            <person name="Zhang W."/>
            <person name="Liu G."/>
            <person name="Zhang L."/>
            <person name="Zhao L."/>
            <person name="Fang X."/>
            <person name="Chen L."/>
            <person name="Dong Y."/>
            <person name="Chen Y."/>
            <person name="Ding Y."/>
            <person name="Zhao R."/>
            <person name="Feng M."/>
            <person name="Zhu Y."/>
            <person name="Feng Y."/>
            <person name="Jiang X."/>
            <person name="Zhu D."/>
            <person name="Xiang H."/>
            <person name="Feng X."/>
            <person name="Li S."/>
            <person name="Wang J."/>
            <person name="Zhang G."/>
            <person name="Kronforst M.R."/>
            <person name="Wang W."/>
        </authorList>
    </citation>
    <scope>NUCLEOTIDE SEQUENCE [LARGE SCALE GENOMIC DNA]</scope>
    <source>
        <strain evidence="5">Ya'a_city_454_Pm</strain>
        <tissue evidence="5">Whole body</tissue>
    </source>
</reference>
<keyword evidence="1 2" id="KW-0694">RNA-binding</keyword>
<evidence type="ECO:0000313" key="6">
    <source>
        <dbReference type="Proteomes" id="UP000053240"/>
    </source>
</evidence>
<dbReference type="Pfam" id="PF00076">
    <property type="entry name" value="RRM_1"/>
    <property type="match status" value="1"/>
</dbReference>
<dbReference type="Gene3D" id="3.30.70.330">
    <property type="match status" value="2"/>
</dbReference>
<dbReference type="AlphaFoldDB" id="A0A0N1PIX9"/>
<dbReference type="PANTHER" id="PTHR21245">
    <property type="entry name" value="HETEROGENEOUS NUCLEAR RIBONUCLEOPROTEIN"/>
    <property type="match status" value="1"/>
</dbReference>
<protein>
    <submittedName>
        <fullName evidence="5">APOBEC1 complementation factor</fullName>
    </submittedName>
</protein>
<evidence type="ECO:0000256" key="1">
    <source>
        <dbReference type="ARBA" id="ARBA00022884"/>
    </source>
</evidence>
<feature type="region of interest" description="Disordered" evidence="3">
    <location>
        <begin position="708"/>
        <end position="735"/>
    </location>
</feature>
<feature type="compositionally biased region" description="Pro residues" evidence="3">
    <location>
        <begin position="720"/>
        <end position="730"/>
    </location>
</feature>
<dbReference type="InParanoid" id="A0A0N1PIX9"/>
<evidence type="ECO:0000256" key="2">
    <source>
        <dbReference type="PROSITE-ProRule" id="PRU00176"/>
    </source>
</evidence>
<dbReference type="InterPro" id="IPR035979">
    <property type="entry name" value="RBD_domain_sf"/>
</dbReference>
<dbReference type="SMART" id="SM00360">
    <property type="entry name" value="RRM"/>
    <property type="match status" value="2"/>
</dbReference>
<sequence length="753" mass="84735">MCQHSKIDQRKTIEEMSLEYEDEKNSMIAISDTDTNTYEDFYEEMDNHLRIEHSMNMIFFGPPSSFLRLDPETILHILIHTKKHLIPITRALLAWDIITDGKTAAFLQGREFLAFGNLLNVVPEEDLYYVNFGEYSVYKYFTNHYVNLDDRKFGVLVAAYRRYFGSDWYVNGTRINELGFLLCGFPEYEFRKITPTIFKKLNMDALGRLKRCNVNQKKALFDIATHPDAYGEPYKWSSHEINRLNQLFTCIPKEQISVLELEAIPAISSKVMTLLDQKKLEYFTKPQILRMNPKTRRVYILRMQLRNKMSPIRQHYSSSTVNQYELSSRLLSLTENDASYTLTQINGQRIFKKAPHAWQGPEPPRKCEVFIGRIPHDCFEDTLVPLFRRAGDLFEFRLMINFSGWNRGYAFAMYATEAEASNAIRMFNNYMIRPAWLLGVCPSINNCRIYISRIPSTTPSADIVRLLYALTDEVQEVRIRRSMASCAAIVEYRSHRGAAIARKALVAAASAAWGAGARPVVDWSLPHSPQLLRQYREVGRWSPERGVELVRTAEETGSPPPLAAAASYSLEPWVQVRRMRMIHEAAQRNTAAHTDWGNSSMSNDMGLFTTSMASLNLGGGLALEEERAVWSPVEPAAVAEDYVPALQRNGGEPFIFRNGAVTPAPRNGSVPTSPFNIDSGAGACNGTVAGAARNGTVPLTSAAASGGLGGLGELDGGGAPPEPDSFPSPLPGDFNPWTAYHPMQDFIGRKARE</sequence>
<evidence type="ECO:0000256" key="3">
    <source>
        <dbReference type="SAM" id="MobiDB-lite"/>
    </source>
</evidence>
<gene>
    <name evidence="5" type="ORF">RR48_03071</name>
</gene>
<dbReference type="EMBL" id="KQ460711">
    <property type="protein sequence ID" value="KPJ12685.1"/>
    <property type="molecule type" value="Genomic_DNA"/>
</dbReference>
<dbReference type="InterPro" id="IPR000504">
    <property type="entry name" value="RRM_dom"/>
</dbReference>
<dbReference type="Proteomes" id="UP000053240">
    <property type="component" value="Unassembled WGS sequence"/>
</dbReference>
<dbReference type="GO" id="GO:0003723">
    <property type="term" value="F:RNA binding"/>
    <property type="evidence" value="ECO:0007669"/>
    <property type="project" value="UniProtKB-UniRule"/>
</dbReference>
<dbReference type="SUPFAM" id="SSF54928">
    <property type="entry name" value="RNA-binding domain, RBD"/>
    <property type="match status" value="1"/>
</dbReference>
<accession>A0A0N1PIX9</accession>
<keyword evidence="6" id="KW-1185">Reference proteome</keyword>
<name>A0A0N1PIX9_PAPMA</name>
<dbReference type="InterPro" id="IPR012677">
    <property type="entry name" value="Nucleotide-bd_a/b_plait_sf"/>
</dbReference>
<evidence type="ECO:0000313" key="5">
    <source>
        <dbReference type="EMBL" id="KPJ12685.1"/>
    </source>
</evidence>
<dbReference type="STRING" id="76193.A0A0N1PIX9"/>
<feature type="domain" description="RRM" evidence="4">
    <location>
        <begin position="367"/>
        <end position="456"/>
    </location>
</feature>
<feature type="compositionally biased region" description="Gly residues" evidence="3">
    <location>
        <begin position="708"/>
        <end position="719"/>
    </location>
</feature>
<evidence type="ECO:0000259" key="4">
    <source>
        <dbReference type="PROSITE" id="PS50102"/>
    </source>
</evidence>
<dbReference type="CDD" id="cd12249">
    <property type="entry name" value="RRM1_hnRNPR_like"/>
    <property type="match status" value="1"/>
</dbReference>